<dbReference type="InterPro" id="IPR001599">
    <property type="entry name" value="Macroglobln_a2"/>
</dbReference>
<dbReference type="InterPro" id="IPR041246">
    <property type="entry name" value="Bact_MG10"/>
</dbReference>
<evidence type="ECO:0000256" key="5">
    <source>
        <dbReference type="ARBA" id="ARBA00022723"/>
    </source>
</evidence>
<keyword evidence="4" id="KW-0645">Protease</keyword>
<dbReference type="PROSITE" id="PS50026">
    <property type="entry name" value="EGF_3"/>
    <property type="match status" value="1"/>
</dbReference>
<dbReference type="EMBL" id="CM008969">
    <property type="protein sequence ID" value="PNW80146.1"/>
    <property type="molecule type" value="Genomic_DNA"/>
</dbReference>
<organism evidence="13 14">
    <name type="scientific">Chlamydomonas reinhardtii</name>
    <name type="common">Chlamydomonas smithii</name>
    <dbReference type="NCBI Taxonomy" id="3055"/>
    <lineage>
        <taxon>Eukaryota</taxon>
        <taxon>Viridiplantae</taxon>
        <taxon>Chlorophyta</taxon>
        <taxon>core chlorophytes</taxon>
        <taxon>Chlorophyceae</taxon>
        <taxon>CS clade</taxon>
        <taxon>Chlamydomonadales</taxon>
        <taxon>Chlamydomonadaceae</taxon>
        <taxon>Chlamydomonas</taxon>
    </lineage>
</organism>
<dbReference type="GO" id="GO:0046872">
    <property type="term" value="F:metal ion binding"/>
    <property type="evidence" value="ECO:0007669"/>
    <property type="project" value="UniProtKB-KW"/>
</dbReference>
<comment type="caution">
    <text evidence="10">Lacks conserved residue(s) required for the propagation of feature annotation.</text>
</comment>
<dbReference type="KEGG" id="cre:CHLRE_08g379800v5"/>
<evidence type="ECO:0000256" key="4">
    <source>
        <dbReference type="ARBA" id="ARBA00022670"/>
    </source>
</evidence>
<proteinExistence type="predicted"/>
<dbReference type="RefSeq" id="XP_042922243.1">
    <property type="nucleotide sequence ID" value="XM_043065242.1"/>
</dbReference>
<feature type="region of interest" description="Disordered" evidence="11">
    <location>
        <begin position="1471"/>
        <end position="1511"/>
    </location>
</feature>
<evidence type="ECO:0000256" key="8">
    <source>
        <dbReference type="ARBA" id="ARBA00022833"/>
    </source>
</evidence>
<comment type="subcellular location">
    <subcellularLocation>
        <location evidence="2">Secreted</location>
    </subcellularLocation>
</comment>
<dbReference type="GO" id="GO:0005576">
    <property type="term" value="C:extracellular region"/>
    <property type="evidence" value="ECO:0007669"/>
    <property type="project" value="UniProtKB-SubCell"/>
</dbReference>
<evidence type="ECO:0000313" key="13">
    <source>
        <dbReference type="EMBL" id="PNW80146.1"/>
    </source>
</evidence>
<keyword evidence="14" id="KW-1185">Reference proteome</keyword>
<feature type="region of interest" description="Disordered" evidence="11">
    <location>
        <begin position="806"/>
        <end position="859"/>
    </location>
</feature>
<feature type="region of interest" description="Disordered" evidence="11">
    <location>
        <begin position="634"/>
        <end position="681"/>
    </location>
</feature>
<keyword evidence="10" id="KW-1015">Disulfide bond</keyword>
<dbReference type="SMART" id="SM01360">
    <property type="entry name" value="A2M"/>
    <property type="match status" value="1"/>
</dbReference>
<dbReference type="PROSITE" id="PS01186">
    <property type="entry name" value="EGF_2"/>
    <property type="match status" value="1"/>
</dbReference>
<dbReference type="ExpressionAtlas" id="A0A2K3DHY6">
    <property type="expression patterns" value="baseline and differential"/>
</dbReference>
<keyword evidence="5" id="KW-0479">Metal-binding</keyword>
<dbReference type="Gramene" id="PNW80146">
    <property type="protein sequence ID" value="PNW80146"/>
    <property type="gene ID" value="CHLRE_08g379800v5"/>
</dbReference>
<keyword evidence="7" id="KW-0378">Hydrolase</keyword>
<dbReference type="PROSITE" id="PS00022">
    <property type="entry name" value="EGF_1"/>
    <property type="match status" value="1"/>
</dbReference>
<evidence type="ECO:0000256" key="1">
    <source>
        <dbReference type="ARBA" id="ARBA00001947"/>
    </source>
</evidence>
<feature type="disulfide bond" evidence="10">
    <location>
        <begin position="2363"/>
        <end position="2372"/>
    </location>
</feature>
<evidence type="ECO:0000313" key="14">
    <source>
        <dbReference type="Proteomes" id="UP000006906"/>
    </source>
</evidence>
<evidence type="ECO:0000259" key="12">
    <source>
        <dbReference type="PROSITE" id="PS50026"/>
    </source>
</evidence>
<dbReference type="GO" id="GO:0004866">
    <property type="term" value="F:endopeptidase inhibitor activity"/>
    <property type="evidence" value="ECO:0007669"/>
    <property type="project" value="InterPro"/>
</dbReference>
<evidence type="ECO:0000256" key="10">
    <source>
        <dbReference type="PROSITE-ProRule" id="PRU00076"/>
    </source>
</evidence>
<keyword evidence="9" id="KW-0482">Metalloprotease</keyword>
<name>A0A2K3DHY6_CHLRE</name>
<feature type="compositionally biased region" description="Low complexity" evidence="11">
    <location>
        <begin position="815"/>
        <end position="840"/>
    </location>
</feature>
<dbReference type="OrthoDB" id="543368at2759"/>
<dbReference type="PANTHER" id="PTHR13062">
    <property type="entry name" value="COLLAGENASE"/>
    <property type="match status" value="1"/>
</dbReference>
<dbReference type="InParanoid" id="A0A2K3DHY6"/>
<evidence type="ECO:0000256" key="2">
    <source>
        <dbReference type="ARBA" id="ARBA00004613"/>
    </source>
</evidence>
<keyword evidence="6" id="KW-0732">Signal</keyword>
<evidence type="ECO:0000256" key="11">
    <source>
        <dbReference type="SAM" id="MobiDB-lite"/>
    </source>
</evidence>
<dbReference type="GO" id="GO:0008237">
    <property type="term" value="F:metallopeptidase activity"/>
    <property type="evidence" value="ECO:0007669"/>
    <property type="project" value="UniProtKB-KW"/>
</dbReference>
<reference evidence="13 14" key="1">
    <citation type="journal article" date="2007" name="Science">
        <title>The Chlamydomonas genome reveals the evolution of key animal and plant functions.</title>
        <authorList>
            <person name="Merchant S.S."/>
            <person name="Prochnik S.E."/>
            <person name="Vallon O."/>
            <person name="Harris E.H."/>
            <person name="Karpowicz S.J."/>
            <person name="Witman G.B."/>
            <person name="Terry A."/>
            <person name="Salamov A."/>
            <person name="Fritz-Laylin L.K."/>
            <person name="Marechal-Drouard L."/>
            <person name="Marshall W.F."/>
            <person name="Qu L.H."/>
            <person name="Nelson D.R."/>
            <person name="Sanderfoot A.A."/>
            <person name="Spalding M.H."/>
            <person name="Kapitonov V.V."/>
            <person name="Ren Q."/>
            <person name="Ferris P."/>
            <person name="Lindquist E."/>
            <person name="Shapiro H."/>
            <person name="Lucas S.M."/>
            <person name="Grimwood J."/>
            <person name="Schmutz J."/>
            <person name="Cardol P."/>
            <person name="Cerutti H."/>
            <person name="Chanfreau G."/>
            <person name="Chen C.L."/>
            <person name="Cognat V."/>
            <person name="Croft M.T."/>
            <person name="Dent R."/>
            <person name="Dutcher S."/>
            <person name="Fernandez E."/>
            <person name="Fukuzawa H."/>
            <person name="Gonzalez-Ballester D."/>
            <person name="Gonzalez-Halphen D."/>
            <person name="Hallmann A."/>
            <person name="Hanikenne M."/>
            <person name="Hippler M."/>
            <person name="Inwood W."/>
            <person name="Jabbari K."/>
            <person name="Kalanon M."/>
            <person name="Kuras R."/>
            <person name="Lefebvre P.A."/>
            <person name="Lemaire S.D."/>
            <person name="Lobanov A.V."/>
            <person name="Lohr M."/>
            <person name="Manuell A."/>
            <person name="Meier I."/>
            <person name="Mets L."/>
            <person name="Mittag M."/>
            <person name="Mittelmeier T."/>
            <person name="Moroney J.V."/>
            <person name="Moseley J."/>
            <person name="Napoli C."/>
            <person name="Nedelcu A.M."/>
            <person name="Niyogi K."/>
            <person name="Novoselov S.V."/>
            <person name="Paulsen I.T."/>
            <person name="Pazour G."/>
            <person name="Purton S."/>
            <person name="Ral J.P."/>
            <person name="Riano-Pachon D.M."/>
            <person name="Riekhof W."/>
            <person name="Rymarquis L."/>
            <person name="Schroda M."/>
            <person name="Stern D."/>
            <person name="Umen J."/>
            <person name="Willows R."/>
            <person name="Wilson N."/>
            <person name="Zimmer S.L."/>
            <person name="Allmer J."/>
            <person name="Balk J."/>
            <person name="Bisova K."/>
            <person name="Chen C.J."/>
            <person name="Elias M."/>
            <person name="Gendler K."/>
            <person name="Hauser C."/>
            <person name="Lamb M.R."/>
            <person name="Ledford H."/>
            <person name="Long J.C."/>
            <person name="Minagawa J."/>
            <person name="Page M.D."/>
            <person name="Pan J."/>
            <person name="Pootakham W."/>
            <person name="Roje S."/>
            <person name="Rose A."/>
            <person name="Stahlberg E."/>
            <person name="Terauchi A.M."/>
            <person name="Yang P."/>
            <person name="Ball S."/>
            <person name="Bowler C."/>
            <person name="Dieckmann C.L."/>
            <person name="Gladyshev V.N."/>
            <person name="Green P."/>
            <person name="Jorgensen R."/>
            <person name="Mayfield S."/>
            <person name="Mueller-Roeber B."/>
            <person name="Rajamani S."/>
            <person name="Sayre R.T."/>
            <person name="Brokstein P."/>
            <person name="Dubchak I."/>
            <person name="Goodstein D."/>
            <person name="Hornick L."/>
            <person name="Huang Y.W."/>
            <person name="Jhaveri J."/>
            <person name="Luo Y."/>
            <person name="Martinez D."/>
            <person name="Ngau W.C."/>
            <person name="Otillar B."/>
            <person name="Poliakov A."/>
            <person name="Porter A."/>
            <person name="Szajkowski L."/>
            <person name="Werner G."/>
            <person name="Zhou K."/>
            <person name="Grigoriev I.V."/>
            <person name="Rokhsar D.S."/>
            <person name="Grossman A.R."/>
        </authorList>
    </citation>
    <scope>NUCLEOTIDE SEQUENCE [LARGE SCALE GENOMIC DNA]</scope>
    <source>
        <strain evidence="14">CC-503</strain>
    </source>
</reference>
<dbReference type="Pfam" id="PF17973">
    <property type="entry name" value="bMG10"/>
    <property type="match status" value="1"/>
</dbReference>
<dbReference type="PANTHER" id="PTHR13062:SF12">
    <property type="entry name" value="ALPHA-2-MACROGLOBULIN DOMAIN-CONTAINING PROTEIN"/>
    <property type="match status" value="1"/>
</dbReference>
<evidence type="ECO:0000256" key="7">
    <source>
        <dbReference type="ARBA" id="ARBA00022801"/>
    </source>
</evidence>
<evidence type="ECO:0000256" key="3">
    <source>
        <dbReference type="ARBA" id="ARBA00022525"/>
    </source>
</evidence>
<dbReference type="Gene3D" id="2.10.25.10">
    <property type="entry name" value="Laminin"/>
    <property type="match status" value="1"/>
</dbReference>
<dbReference type="Proteomes" id="UP000006906">
    <property type="component" value="Chromosome 8"/>
</dbReference>
<sequence>MVNSSEPVRLYNRQAIQVVFSRPVIALGSDFGDGAAAKQVPFRLSCGVPGSFRWVSTTAGRWDPALDWPPDLSCSLRWNTSLRSYDGARLMLDGTPPRRALASSSLYMYGGGATSEAAARLTGGAWSSDSGVAGDKLPEVPPDGKLLLQFSYPVNLLMLKSAFVVLQGRDESVEEGAPSLPYNLQPCWSPAPAAPLPGGAAGSGTPSNTALDVNTTCAAVEVGAALQPDTWYTLRLPAGTRYAALAGPTTYTQQVVFAGLRRFRFPLAQDAWRASSPSSGISYRRLDLWLPHGLQPGTPLDALARVLSVCELQPAAAVTGAPAAVAGGEQASPPPPDVCVPGAAPLPFTLSLPSSSRLRMTVTDLAPGKKYRVTAGADPTVIDGFGMSLEASNSTDFYMTQIAYRFEGADTTGGVYSFSNAPLAVLEPEPADNLTQWPYITIAPPPQPALGVDVPPYTSRTVRSFVLDPANRNHVIKLLQVFQRNFPNASSSGDPTAHLGLEPVSVVPVPEPLTTPGSGAGWTRVSAPLQPGAALQLLDACCTPPSYVGGPPSRRTQVLVRSGLSMSVLASRSNTVFTAWVTDASEGSGGGGVAGATVSFYVLPTSGYYREGSELLPFLAASCVTDAAGTCSVDIPPNESGQSPQSGDRLSVMALAPPSPTPTASLTSSTPSASTASPTASTASRVALVLDELWLGSRPQPPSGTLASLVADRRLVRPGESIKITGFIAQASLAGMQLPPATWGILEVSSGWDVSASGSVTGRRRRRAAAAAAVATISSSARFTKLPGTAGDAAAAGTTVQSRQEYELSSSAVEAADSSGGRDIGSSSSGRRQRALRQAAPPDDGVGSPPAEEPYTPPPRVLVAVNASSGSVHGEIQVPAGARQQPYNVMLYLPAAVGTVGTAPLDGPPPDLSAPDLLFGWNYVRSFEFTVADPRPPTAELQIVAPPWVSPIGTFTVTATAVSYIGAAVGGAPMTLTWRHARASGVLRITTDANGVATATVDLGALPEANRTTVYDAISVSVEWIGPTRERIVESASIAAADAEYALSYSLSLTPDLPGVPFGVTAILTSNTDGSDLSGIPVTATLSPATPGTAGGAACDSVATCSTSSGAGFVGPSACRLALPCLGRFSLRVCAVLPPAVAGATAVGGGSSTEVVTVCGRFEMILGRNASEWQQYAFKLRGMPMPALSLDKNVYSIGETPRLRFESPWPHARLLLLWGNDFATQSKAIDTLPAGAMADVELGPLSYDTCAGGCAVTAVLHVPRLGPSDMPLPPPDAVPVSVVCDPRAPLTYSSKLRIAVADDNGLEVVVAVGPVAGEAAGGGRVVDAGGEELLAIEPGQKAEVSVRVSGAGPGVEVTVYGVDQAVLDLMPYDLPAPQLDLVLRLAADVQVYGMAAYRLAPGAVRAVFDTLVRRLSQLDPWLPPDTAVRAAAAAYWSGGVQAADMSDEEYLDQFTTGITLLAGGYVDNNRAPLTPAFRRPPPQRRAERAPPVGGPSDPESGAGGADVSGELRSSDDFVTTPLFTTVLTGPDGVARVNFTAPANLGTFVLRAYAAATGAAAARRYGSGEGRLVVRRALSLTPSAPRFVRVGDGFEAGCVVTVGSAPARVSVTLTVEGGASSPLQLSDGGGVGGASTMTKVVTFQAGADLQEEVRFPLSGRGIGTARLTLRAVDFQDGGGSDGLQVSMPVYGQQGDVLVATTFSLTANGTTGGGWAEGVELPAAVPGSGGLTLTAGVGNLPAITAMYANLLQQERSVAEAGDRYPYAERALTWAVLPPLLAAYGQPNTSSAAQDQQVTRGFADLGALTEPGLGLVWSDFRRWDGWRPLRADTRLNAWALFLTGLHGPALTSPPPPLPASGLGRYLGPWSDRLEAQLLPVWRRALAGQLVADAQEARANNGTYSDWHTLAWTRLALGADWDPADSSTGGGARGRAAADLSLAALIGANGKNASRPRLDRDTRVVLSLVLLSMGQSNPEPRLVNATLVELSSAVRLQGRTAYIAAGPGNPGPASLEDQALALLLMVRARSLSPLLPRLAAYVAAGGSSSSPALSRRRVYYPESWFVQALAAAALMSYDVSRSSAQPQLQLEADVNGLTVLEASFRPGRTQPVTTTTPWESLPPPPAVGQPGELNFEVSGRGEVSVSAALQFVPVTLPAFPTYRGLYVEAAVQVVDPATGQGAGPRVSGVPLGSVVALTIQVTSPDELGAVTLAVMMPAGLEPLDPHVVTDLGSGCDLGDWSGGGFGFGFGGGGGMRSRWWYWWPVCPAQETTPALVTFSYASLRSGTSTVTIKAVAASAGTFVLPPIRAWADTQPELMGMTAGSAFAVCGDCSEATPAAPPAALVPCPALDCSGNGVCNLANGACECDEGWGGRDCGKALA</sequence>
<gene>
    <name evidence="13" type="ORF">CHLRE_08g379800v5</name>
</gene>
<evidence type="ECO:0000256" key="9">
    <source>
        <dbReference type="ARBA" id="ARBA00023049"/>
    </source>
</evidence>
<comment type="cofactor">
    <cofactor evidence="1">
        <name>Zn(2+)</name>
        <dbReference type="ChEBI" id="CHEBI:29105"/>
    </cofactor>
</comment>
<dbReference type="Gene3D" id="2.60.40.3710">
    <property type="match status" value="1"/>
</dbReference>
<dbReference type="GO" id="GO:0006508">
    <property type="term" value="P:proteolysis"/>
    <property type="evidence" value="ECO:0007669"/>
    <property type="project" value="UniProtKB-KW"/>
</dbReference>
<keyword evidence="3" id="KW-0964">Secreted</keyword>
<dbReference type="GeneID" id="5719879"/>
<evidence type="ECO:0000256" key="6">
    <source>
        <dbReference type="ARBA" id="ARBA00022729"/>
    </source>
</evidence>
<feature type="compositionally biased region" description="Polar residues" evidence="11">
    <location>
        <begin position="639"/>
        <end position="648"/>
    </location>
</feature>
<keyword evidence="8" id="KW-0862">Zinc</keyword>
<feature type="compositionally biased region" description="Low complexity" evidence="11">
    <location>
        <begin position="662"/>
        <end position="681"/>
    </location>
</feature>
<keyword evidence="10" id="KW-0245">EGF-like domain</keyword>
<accession>A0A2K3DHY6</accession>
<dbReference type="Pfam" id="PF00207">
    <property type="entry name" value="A2M"/>
    <property type="match status" value="1"/>
</dbReference>
<dbReference type="InterPro" id="IPR000742">
    <property type="entry name" value="EGF"/>
</dbReference>
<feature type="domain" description="EGF-like" evidence="12">
    <location>
        <begin position="2339"/>
        <end position="2373"/>
    </location>
</feature>
<protein>
    <recommendedName>
        <fullName evidence="12">EGF-like domain-containing protein</fullName>
    </recommendedName>
</protein>